<gene>
    <name evidence="1" type="ORF">B6S09_08830</name>
    <name evidence="2" type="ORF">LY04_01715</name>
</gene>
<reference evidence="1 3" key="1">
    <citation type="submission" date="2017-08" db="EMBL/GenBank/DDBJ databases">
        <title>Draft Genome Sequence of the Marine Bacterium Oceanimonas baumannii ATCC 700832.</title>
        <authorList>
            <person name="Mcclelland W.D."/>
            <person name="Brennan M.A."/>
            <person name="Trachtenberg A.M."/>
            <person name="Maclea K.S."/>
        </authorList>
    </citation>
    <scope>NUCLEOTIDE SEQUENCE [LARGE SCALE GENOMIC DNA]</scope>
    <source>
        <strain evidence="1 3">ATCC 700832</strain>
    </source>
</reference>
<dbReference type="Proteomes" id="UP000295058">
    <property type="component" value="Unassembled WGS sequence"/>
</dbReference>
<evidence type="ECO:0000313" key="1">
    <source>
        <dbReference type="EMBL" id="OYD24717.1"/>
    </source>
</evidence>
<name>A0A235CL10_9GAMM</name>
<dbReference type="RefSeq" id="WP_094278133.1">
    <property type="nucleotide sequence ID" value="NZ_NQJF01000006.1"/>
</dbReference>
<evidence type="ECO:0000313" key="3">
    <source>
        <dbReference type="Proteomes" id="UP000243640"/>
    </source>
</evidence>
<dbReference type="EMBL" id="NQJF01000006">
    <property type="protein sequence ID" value="OYD24717.1"/>
    <property type="molecule type" value="Genomic_DNA"/>
</dbReference>
<dbReference type="Proteomes" id="UP000243640">
    <property type="component" value="Unassembled WGS sequence"/>
</dbReference>
<dbReference type="OrthoDB" id="5599952at2"/>
<reference evidence="2 4" key="2">
    <citation type="submission" date="2019-03" db="EMBL/GenBank/DDBJ databases">
        <title>Genomic Encyclopedia of Archaeal and Bacterial Type Strains, Phase II (KMG-II): from individual species to whole genera.</title>
        <authorList>
            <person name="Goeker M."/>
        </authorList>
    </citation>
    <scope>NUCLEOTIDE SEQUENCE [LARGE SCALE GENOMIC DNA]</scope>
    <source>
        <strain evidence="2 4">DSM 15594</strain>
    </source>
</reference>
<organism evidence="1 3">
    <name type="scientific">Oceanimonas baumannii</name>
    <dbReference type="NCBI Taxonomy" id="129578"/>
    <lineage>
        <taxon>Bacteria</taxon>
        <taxon>Pseudomonadati</taxon>
        <taxon>Pseudomonadota</taxon>
        <taxon>Gammaproteobacteria</taxon>
        <taxon>Aeromonadales</taxon>
        <taxon>Aeromonadaceae</taxon>
        <taxon>Oceanimonas</taxon>
    </lineage>
</organism>
<comment type="caution">
    <text evidence="1">The sequence shown here is derived from an EMBL/GenBank/DDBJ whole genome shotgun (WGS) entry which is preliminary data.</text>
</comment>
<sequence>MTAYREITQSAGELAINNMRDMVGCTRIASWWNGLTKSSREGLCRTAALKPAVYWNKALEEMSDDEREAIRRAVVELKSALASFAATDRSEWLHVADYPGQRHDEPAMTAQQQAKRQEYLEQQALMIQRKAEMVKAAQL</sequence>
<dbReference type="EMBL" id="SODO01000005">
    <property type="protein sequence ID" value="TDW59464.1"/>
    <property type="molecule type" value="Genomic_DNA"/>
</dbReference>
<protein>
    <submittedName>
        <fullName evidence="1">Uncharacterized protein</fullName>
    </submittedName>
</protein>
<dbReference type="AlphaFoldDB" id="A0A235CL10"/>
<evidence type="ECO:0000313" key="4">
    <source>
        <dbReference type="Proteomes" id="UP000295058"/>
    </source>
</evidence>
<proteinExistence type="predicted"/>
<keyword evidence="4" id="KW-1185">Reference proteome</keyword>
<accession>A0A235CL10</accession>
<evidence type="ECO:0000313" key="2">
    <source>
        <dbReference type="EMBL" id="TDW59464.1"/>
    </source>
</evidence>